<proteinExistence type="predicted"/>
<sequence>MSKKKSFSVSKLNLKRFLPVALLVLGLSAAIVAFTSPSLDISSSAASKSCHPAKSDSKCKNASVGDRIGGGICEKTRTEKRKDSKTGKSTNIPICSFVKSKDAPTPTKTVPTVSDWSTTTCPNSSLVSYVTPEKVRNGYKCVTNESGKYFYCPIAWVTYDYNRDGITDLWECRGQNL</sequence>
<protein>
    <submittedName>
        <fullName evidence="1">Uncharacterized protein</fullName>
    </submittedName>
</protein>
<comment type="caution">
    <text evidence="1">The sequence shown here is derived from an EMBL/GenBank/DDBJ whole genome shotgun (WGS) entry which is preliminary data.</text>
</comment>
<gene>
    <name evidence="1" type="ORF">UW23_C0009G0008</name>
</gene>
<dbReference type="EMBL" id="LCHN01000009">
    <property type="protein sequence ID" value="KKT35920.1"/>
    <property type="molecule type" value="Genomic_DNA"/>
</dbReference>
<dbReference type="Proteomes" id="UP000034069">
    <property type="component" value="Unassembled WGS sequence"/>
</dbReference>
<reference evidence="1 2" key="1">
    <citation type="journal article" date="2015" name="Nature">
        <title>rRNA introns, odd ribosomes, and small enigmatic genomes across a large radiation of phyla.</title>
        <authorList>
            <person name="Brown C.T."/>
            <person name="Hug L.A."/>
            <person name="Thomas B.C."/>
            <person name="Sharon I."/>
            <person name="Castelle C.J."/>
            <person name="Singh A."/>
            <person name="Wilkins M.J."/>
            <person name="Williams K.H."/>
            <person name="Banfield J.F."/>
        </authorList>
    </citation>
    <scope>NUCLEOTIDE SEQUENCE [LARGE SCALE GENOMIC DNA]</scope>
</reference>
<evidence type="ECO:0000313" key="2">
    <source>
        <dbReference type="Proteomes" id="UP000034069"/>
    </source>
</evidence>
<dbReference type="AlphaFoldDB" id="A0A0G1GMZ6"/>
<accession>A0A0G1GMZ6</accession>
<evidence type="ECO:0000313" key="1">
    <source>
        <dbReference type="EMBL" id="KKT35920.1"/>
    </source>
</evidence>
<name>A0A0G1GMZ6_9BACT</name>
<organism evidence="1 2">
    <name type="scientific">Candidatus Collierbacteria bacterium GW2011_GWA1_44_12</name>
    <dbReference type="NCBI Taxonomy" id="1618376"/>
    <lineage>
        <taxon>Bacteria</taxon>
        <taxon>Candidatus Collieribacteriota</taxon>
    </lineage>
</organism>